<feature type="transmembrane region" description="Helical" evidence="7">
    <location>
        <begin position="131"/>
        <end position="154"/>
    </location>
</feature>
<sequence length="357" mass="39342">MMAGSSSTGSGGDGAAETKPKEIVLFGVRVVVDNMRKIVSLNNMNEYEHLNDNEEDEDAAAGASAAVSGYKSADDTVHHSSSASERRSQRKRGFNLSEINQSLICGGCLINWAFLNIYFDIISIPLDTNDILFLLVWTELNCFFWFMIILSLFYETGLPWTEEEHKKFLVGLQKMGKGDWRGISRNFVKTRTPTQVASHAQKHFNRNSSLNRRRRRSSLFDITTDMVTEAPMEEQQAPCQDSKSSNQAPQSNPPLQANRTTSFPVRTASPAVLPLQIESPAMENRSLGQGKQSLNYSTNLVLTAPCTSALPDLNLNLKPIADSYPLSSSDQGGSSSRHSTLQTMASLKNGDNIIIVA</sequence>
<proteinExistence type="predicted"/>
<evidence type="ECO:0000256" key="7">
    <source>
        <dbReference type="SAM" id="Phobius"/>
    </source>
</evidence>
<organism evidence="10 11">
    <name type="scientific">Salix koriyanagi</name>
    <dbReference type="NCBI Taxonomy" id="2511006"/>
    <lineage>
        <taxon>Eukaryota</taxon>
        <taxon>Viridiplantae</taxon>
        <taxon>Streptophyta</taxon>
        <taxon>Embryophyta</taxon>
        <taxon>Tracheophyta</taxon>
        <taxon>Spermatophyta</taxon>
        <taxon>Magnoliopsida</taxon>
        <taxon>eudicotyledons</taxon>
        <taxon>Gunneridae</taxon>
        <taxon>Pentapetalae</taxon>
        <taxon>rosids</taxon>
        <taxon>fabids</taxon>
        <taxon>Malpighiales</taxon>
        <taxon>Salicaceae</taxon>
        <taxon>Saliceae</taxon>
        <taxon>Salix</taxon>
    </lineage>
</organism>
<evidence type="ECO:0000259" key="8">
    <source>
        <dbReference type="PROSITE" id="PS50090"/>
    </source>
</evidence>
<dbReference type="InterPro" id="IPR009057">
    <property type="entry name" value="Homeodomain-like_sf"/>
</dbReference>
<evidence type="ECO:0000259" key="9">
    <source>
        <dbReference type="PROSITE" id="PS51294"/>
    </source>
</evidence>
<dbReference type="Gene3D" id="1.10.10.60">
    <property type="entry name" value="Homeodomain-like"/>
    <property type="match status" value="1"/>
</dbReference>
<keyword evidence="2" id="KW-0805">Transcription regulation</keyword>
<evidence type="ECO:0000256" key="2">
    <source>
        <dbReference type="ARBA" id="ARBA00023015"/>
    </source>
</evidence>
<dbReference type="CDD" id="cd00167">
    <property type="entry name" value="SANT"/>
    <property type="match status" value="1"/>
</dbReference>
<evidence type="ECO:0000256" key="3">
    <source>
        <dbReference type="ARBA" id="ARBA00023125"/>
    </source>
</evidence>
<dbReference type="InterPro" id="IPR017930">
    <property type="entry name" value="Myb_dom"/>
</dbReference>
<comment type="caution">
    <text evidence="10">The sequence shown here is derived from an EMBL/GenBank/DDBJ whole genome shotgun (WGS) entry which is preliminary data.</text>
</comment>
<evidence type="ECO:0000313" key="10">
    <source>
        <dbReference type="EMBL" id="KAJ6765205.1"/>
    </source>
</evidence>
<feature type="domain" description="Myb-like" evidence="8">
    <location>
        <begin position="159"/>
        <end position="204"/>
    </location>
</feature>
<evidence type="ECO:0000256" key="6">
    <source>
        <dbReference type="SAM" id="MobiDB-lite"/>
    </source>
</evidence>
<dbReference type="FunFam" id="1.10.10.60:FF:000009">
    <property type="entry name" value="transcription factor MYB1R1"/>
    <property type="match status" value="1"/>
</dbReference>
<comment type="subcellular location">
    <subcellularLocation>
        <location evidence="1">Nucleus</location>
    </subcellularLocation>
</comment>
<evidence type="ECO:0000256" key="5">
    <source>
        <dbReference type="ARBA" id="ARBA00023242"/>
    </source>
</evidence>
<dbReference type="InterPro" id="IPR001005">
    <property type="entry name" value="SANT/Myb"/>
</dbReference>
<gene>
    <name evidence="10" type="ORF">OIU74_023981</name>
</gene>
<dbReference type="Proteomes" id="UP001151752">
    <property type="component" value="Chromosome 12"/>
</dbReference>
<dbReference type="GO" id="GO:0009739">
    <property type="term" value="P:response to gibberellin"/>
    <property type="evidence" value="ECO:0007669"/>
    <property type="project" value="TreeGrafter"/>
</dbReference>
<dbReference type="InterPro" id="IPR006447">
    <property type="entry name" value="Myb_dom_plants"/>
</dbReference>
<evidence type="ECO:0000256" key="4">
    <source>
        <dbReference type="ARBA" id="ARBA00023163"/>
    </source>
</evidence>
<dbReference type="PROSITE" id="PS50090">
    <property type="entry name" value="MYB_LIKE"/>
    <property type="match status" value="1"/>
</dbReference>
<keyword evidence="7" id="KW-1133">Transmembrane helix</keyword>
<keyword evidence="11" id="KW-1185">Reference proteome</keyword>
<feature type="compositionally biased region" description="Polar residues" evidence="6">
    <location>
        <begin position="237"/>
        <end position="261"/>
    </location>
</feature>
<keyword evidence="3" id="KW-0238">DNA-binding</keyword>
<name>A0A9Q0WGH9_9ROSI</name>
<keyword evidence="7" id="KW-0472">Membrane</keyword>
<dbReference type="GO" id="GO:0003677">
    <property type="term" value="F:DNA binding"/>
    <property type="evidence" value="ECO:0007669"/>
    <property type="project" value="UniProtKB-KW"/>
</dbReference>
<feature type="transmembrane region" description="Helical" evidence="7">
    <location>
        <begin position="99"/>
        <end position="119"/>
    </location>
</feature>
<dbReference type="PROSITE" id="PS51294">
    <property type="entry name" value="HTH_MYB"/>
    <property type="match status" value="1"/>
</dbReference>
<dbReference type="GO" id="GO:0005634">
    <property type="term" value="C:nucleus"/>
    <property type="evidence" value="ECO:0007669"/>
    <property type="project" value="UniProtKB-SubCell"/>
</dbReference>
<dbReference type="Pfam" id="PF00249">
    <property type="entry name" value="Myb_DNA-binding"/>
    <property type="match status" value="1"/>
</dbReference>
<dbReference type="AlphaFoldDB" id="A0A9Q0WGH9"/>
<feature type="region of interest" description="Disordered" evidence="6">
    <location>
        <begin position="232"/>
        <end position="261"/>
    </location>
</feature>
<reference evidence="10" key="2">
    <citation type="journal article" date="2023" name="Int. J. Mol. Sci.">
        <title>De Novo Assembly and Annotation of 11 Diverse Shrub Willow (Salix) Genomes Reveals Novel Gene Organization in Sex-Linked Regions.</title>
        <authorList>
            <person name="Hyden B."/>
            <person name="Feng K."/>
            <person name="Yates T.B."/>
            <person name="Jawdy S."/>
            <person name="Cereghino C."/>
            <person name="Smart L.B."/>
            <person name="Muchero W."/>
        </authorList>
    </citation>
    <scope>NUCLEOTIDE SEQUENCE</scope>
    <source>
        <tissue evidence="10">Shoot tip</tissue>
    </source>
</reference>
<dbReference type="SMART" id="SM00717">
    <property type="entry name" value="SANT"/>
    <property type="match status" value="1"/>
</dbReference>
<feature type="domain" description="HTH myb-type" evidence="9">
    <location>
        <begin position="159"/>
        <end position="208"/>
    </location>
</feature>
<dbReference type="NCBIfam" id="TIGR01557">
    <property type="entry name" value="myb_SHAQKYF"/>
    <property type="match status" value="1"/>
</dbReference>
<accession>A0A9Q0WGH9</accession>
<keyword evidence="5" id="KW-0539">Nucleus</keyword>
<reference evidence="10" key="1">
    <citation type="submission" date="2022-11" db="EMBL/GenBank/DDBJ databases">
        <authorList>
            <person name="Hyden B.L."/>
            <person name="Feng K."/>
            <person name="Yates T."/>
            <person name="Jawdy S."/>
            <person name="Smart L.B."/>
            <person name="Muchero W."/>
        </authorList>
    </citation>
    <scope>NUCLEOTIDE SEQUENCE</scope>
    <source>
        <tissue evidence="10">Shoot tip</tissue>
    </source>
</reference>
<dbReference type="InterPro" id="IPR052245">
    <property type="entry name" value="Plant_Stress_Dev_TF"/>
</dbReference>
<evidence type="ECO:0000256" key="1">
    <source>
        <dbReference type="ARBA" id="ARBA00004123"/>
    </source>
</evidence>
<dbReference type="PANTHER" id="PTHR44191:SF84">
    <property type="entry name" value="F25A4.19 PROTEIN"/>
    <property type="match status" value="1"/>
</dbReference>
<dbReference type="EMBL" id="JAPFFM010000004">
    <property type="protein sequence ID" value="KAJ6765205.1"/>
    <property type="molecule type" value="Genomic_DNA"/>
</dbReference>
<dbReference type="PANTHER" id="PTHR44191">
    <property type="entry name" value="TRANSCRIPTION FACTOR KUA1"/>
    <property type="match status" value="1"/>
</dbReference>
<dbReference type="GO" id="GO:0006355">
    <property type="term" value="P:regulation of DNA-templated transcription"/>
    <property type="evidence" value="ECO:0007669"/>
    <property type="project" value="UniProtKB-ARBA"/>
</dbReference>
<keyword evidence="4" id="KW-0804">Transcription</keyword>
<keyword evidence="7" id="KW-0812">Transmembrane</keyword>
<protein>
    <submittedName>
        <fullName evidence="10">KIN2</fullName>
    </submittedName>
</protein>
<dbReference type="SUPFAM" id="SSF46689">
    <property type="entry name" value="Homeodomain-like"/>
    <property type="match status" value="1"/>
</dbReference>
<evidence type="ECO:0000313" key="11">
    <source>
        <dbReference type="Proteomes" id="UP001151752"/>
    </source>
</evidence>
<dbReference type="GO" id="GO:0009723">
    <property type="term" value="P:response to ethylene"/>
    <property type="evidence" value="ECO:0007669"/>
    <property type="project" value="TreeGrafter"/>
</dbReference>